<dbReference type="PANTHER" id="PTHR42918:SF6">
    <property type="entry name" value="ELONGATION FACTOR P--(R)-BETA-LYSINE LIGASE"/>
    <property type="match status" value="1"/>
</dbReference>
<dbReference type="OrthoDB" id="9802326at2"/>
<name>A0A0W0GIG4_9CHLR</name>
<dbReference type="EC" id="6.1.1.6" evidence="5"/>
<keyword evidence="2" id="KW-0547">Nucleotide-binding</keyword>
<dbReference type="PATRIC" id="fig|1217799.6.peg.1253"/>
<dbReference type="GO" id="GO:0005524">
    <property type="term" value="F:ATP binding"/>
    <property type="evidence" value="ECO:0007669"/>
    <property type="project" value="InterPro"/>
</dbReference>
<dbReference type="GO" id="GO:0006430">
    <property type="term" value="P:lysyl-tRNA aminoacylation"/>
    <property type="evidence" value="ECO:0007669"/>
    <property type="project" value="TreeGrafter"/>
</dbReference>
<evidence type="ECO:0000259" key="4">
    <source>
        <dbReference type="PROSITE" id="PS50862"/>
    </source>
</evidence>
<protein>
    <submittedName>
        <fullName evidence="5">tRNA synthetase</fullName>
        <ecNumber evidence="5">6.1.1.6</ecNumber>
    </submittedName>
</protein>
<dbReference type="STRING" id="1217799.DEALK_12110"/>
<keyword evidence="3" id="KW-0067">ATP-binding</keyword>
<gene>
    <name evidence="5" type="ORF">DEALK_12110</name>
</gene>
<feature type="domain" description="Aminoacyl-transfer RNA synthetases class-II family profile" evidence="4">
    <location>
        <begin position="13"/>
        <end position="299"/>
    </location>
</feature>
<evidence type="ECO:0000313" key="6">
    <source>
        <dbReference type="Proteomes" id="UP000053947"/>
    </source>
</evidence>
<keyword evidence="6" id="KW-1185">Reference proteome</keyword>
<dbReference type="Proteomes" id="UP000053947">
    <property type="component" value="Unassembled WGS sequence"/>
</dbReference>
<dbReference type="Pfam" id="PF00152">
    <property type="entry name" value="tRNA-synt_2"/>
    <property type="match status" value="1"/>
</dbReference>
<dbReference type="Gene3D" id="3.30.930.10">
    <property type="entry name" value="Bira Bifunctional Protein, Domain 2"/>
    <property type="match status" value="1"/>
</dbReference>
<dbReference type="EMBL" id="LFDV01000002">
    <property type="protein sequence ID" value="KTB48365.1"/>
    <property type="molecule type" value="Genomic_DNA"/>
</dbReference>
<proteinExistence type="predicted"/>
<keyword evidence="1 5" id="KW-0436">Ligase</keyword>
<dbReference type="GO" id="GO:0005829">
    <property type="term" value="C:cytosol"/>
    <property type="evidence" value="ECO:0007669"/>
    <property type="project" value="TreeGrafter"/>
</dbReference>
<dbReference type="AlphaFoldDB" id="A0A0W0GIG4"/>
<keyword evidence="5" id="KW-0030">Aminoacyl-tRNA synthetase</keyword>
<evidence type="ECO:0000256" key="3">
    <source>
        <dbReference type="ARBA" id="ARBA00022840"/>
    </source>
</evidence>
<evidence type="ECO:0000313" key="5">
    <source>
        <dbReference type="EMBL" id="KTB48365.1"/>
    </source>
</evidence>
<dbReference type="GO" id="GO:0000049">
    <property type="term" value="F:tRNA binding"/>
    <property type="evidence" value="ECO:0007669"/>
    <property type="project" value="TreeGrafter"/>
</dbReference>
<dbReference type="InterPro" id="IPR004364">
    <property type="entry name" value="Aa-tRNA-synt_II"/>
</dbReference>
<reference evidence="5 6" key="1">
    <citation type="submission" date="2015-06" db="EMBL/GenBank/DDBJ databases">
        <title>Genome sequence of the organohalide-respiring Dehalogenimonas alkenigignens type strain (IP3-3T).</title>
        <authorList>
            <person name="Key T.A."/>
            <person name="Richmond D.P."/>
            <person name="Bowman K.S."/>
            <person name="Cho Y.-J."/>
            <person name="Chun J."/>
            <person name="da Costa M.S."/>
            <person name="Rainey F.A."/>
            <person name="Moe W.M."/>
        </authorList>
    </citation>
    <scope>NUCLEOTIDE SEQUENCE [LARGE SCALE GENOMIC DNA]</scope>
    <source>
        <strain evidence="5 6">IP3-3</strain>
    </source>
</reference>
<dbReference type="SUPFAM" id="SSF55681">
    <property type="entry name" value="Class II aaRS and biotin synthetases"/>
    <property type="match status" value="1"/>
</dbReference>
<accession>A0A0W0GIG4</accession>
<dbReference type="InterPro" id="IPR006195">
    <property type="entry name" value="aa-tRNA-synth_II"/>
</dbReference>
<dbReference type="PANTHER" id="PTHR42918">
    <property type="entry name" value="LYSYL-TRNA SYNTHETASE"/>
    <property type="match status" value="1"/>
</dbReference>
<organism evidence="5 6">
    <name type="scientific">Dehalogenimonas alkenigignens</name>
    <dbReference type="NCBI Taxonomy" id="1217799"/>
    <lineage>
        <taxon>Bacteria</taxon>
        <taxon>Bacillati</taxon>
        <taxon>Chloroflexota</taxon>
        <taxon>Dehalococcoidia</taxon>
        <taxon>Dehalococcoidales</taxon>
        <taxon>Dehalococcoidaceae</taxon>
        <taxon>Dehalogenimonas</taxon>
    </lineage>
</organism>
<dbReference type="PROSITE" id="PS50862">
    <property type="entry name" value="AA_TRNA_LIGASE_II"/>
    <property type="match status" value="1"/>
</dbReference>
<comment type="caution">
    <text evidence="5">The sequence shown here is derived from an EMBL/GenBank/DDBJ whole genome shotgun (WGS) entry which is preliminary data.</text>
</comment>
<dbReference type="GO" id="GO:0004824">
    <property type="term" value="F:lysine-tRNA ligase activity"/>
    <property type="evidence" value="ECO:0007669"/>
    <property type="project" value="UniProtKB-EC"/>
</dbReference>
<sequence length="299" mass="33573">MDIWRLSEKFDNLKLRAEILRLTRSFLYSRGYLEIETPALAECPIPEACIEPIETTRGRLLPSPELYMKQLLAAGSGDIYQICHSFRKNEKGRQHREEFTLLEYYRVGGNYLQLAAETEALVIGLSEATRNSSRINYQGMSIDLSPPWRRLSVAEAYMSACGWNPITVDDLERFDLDLATGVAGLSRERPLILYDFPAGMASLARLKPEDPSLAERTEIFIGGLEIANIFSELTDPGEQRKRFEIEIKSAEKQNRSAALPEEFLESLKSLPEAAGGALGIDRLVMLFCDAASIDEVVAF</sequence>
<evidence type="ECO:0000256" key="2">
    <source>
        <dbReference type="ARBA" id="ARBA00022741"/>
    </source>
</evidence>
<dbReference type="InterPro" id="IPR045864">
    <property type="entry name" value="aa-tRNA-synth_II/BPL/LPL"/>
</dbReference>
<dbReference type="RefSeq" id="WP_058439362.1">
    <property type="nucleotide sequence ID" value="NZ_KQ758903.1"/>
</dbReference>
<evidence type="ECO:0000256" key="1">
    <source>
        <dbReference type="ARBA" id="ARBA00022598"/>
    </source>
</evidence>